<dbReference type="InterPro" id="IPR008936">
    <property type="entry name" value="Rho_GTPase_activation_prot"/>
</dbReference>
<dbReference type="PANTHER" id="PTHR45876">
    <property type="entry name" value="FI04035P"/>
    <property type="match status" value="1"/>
</dbReference>
<feature type="region of interest" description="Disordered" evidence="2">
    <location>
        <begin position="59"/>
        <end position="109"/>
    </location>
</feature>
<accession>A0A7S4DGR7</accession>
<organism evidence="5">
    <name type="scientific">Lotharella globosa</name>
    <dbReference type="NCBI Taxonomy" id="91324"/>
    <lineage>
        <taxon>Eukaryota</taxon>
        <taxon>Sar</taxon>
        <taxon>Rhizaria</taxon>
        <taxon>Cercozoa</taxon>
        <taxon>Chlorarachniophyceae</taxon>
        <taxon>Lotharella</taxon>
    </lineage>
</organism>
<proteinExistence type="predicted"/>
<keyword evidence="1" id="KW-0175">Coiled coil</keyword>
<feature type="domain" description="F-BAR" evidence="4">
    <location>
        <begin position="106"/>
        <end position="367"/>
    </location>
</feature>
<dbReference type="InterPro" id="IPR000198">
    <property type="entry name" value="RhoGAP_dom"/>
</dbReference>
<dbReference type="EMBL" id="HBIV01004981">
    <property type="protein sequence ID" value="CAE0649218.1"/>
    <property type="molecule type" value="Transcribed_RNA"/>
</dbReference>
<name>A0A7S4DGR7_9EUKA</name>
<dbReference type="InterPro" id="IPR027267">
    <property type="entry name" value="AH/BAR_dom_sf"/>
</dbReference>
<evidence type="ECO:0000256" key="2">
    <source>
        <dbReference type="SAM" id="MobiDB-lite"/>
    </source>
</evidence>
<protein>
    <recommendedName>
        <fullName evidence="6">Rho-GAP domain-containing protein</fullName>
    </recommendedName>
</protein>
<feature type="region of interest" description="Disordered" evidence="2">
    <location>
        <begin position="1"/>
        <end position="37"/>
    </location>
</feature>
<evidence type="ECO:0000259" key="4">
    <source>
        <dbReference type="PROSITE" id="PS51741"/>
    </source>
</evidence>
<dbReference type="SUPFAM" id="SSF103657">
    <property type="entry name" value="BAR/IMD domain-like"/>
    <property type="match status" value="1"/>
</dbReference>
<evidence type="ECO:0008006" key="6">
    <source>
        <dbReference type="Google" id="ProtNLM"/>
    </source>
</evidence>
<dbReference type="SMART" id="SM00324">
    <property type="entry name" value="RhoGAP"/>
    <property type="match status" value="1"/>
</dbReference>
<dbReference type="PROSITE" id="PS50238">
    <property type="entry name" value="RHOGAP"/>
    <property type="match status" value="1"/>
</dbReference>
<dbReference type="GO" id="GO:0005096">
    <property type="term" value="F:GTPase activator activity"/>
    <property type="evidence" value="ECO:0007669"/>
    <property type="project" value="TreeGrafter"/>
</dbReference>
<evidence type="ECO:0000313" key="5">
    <source>
        <dbReference type="EMBL" id="CAE0649218.1"/>
    </source>
</evidence>
<dbReference type="Gene3D" id="1.20.1270.60">
    <property type="entry name" value="Arfaptin homology (AH) domain/BAR domain"/>
    <property type="match status" value="1"/>
</dbReference>
<dbReference type="PANTHER" id="PTHR45876:SF8">
    <property type="entry name" value="FI04035P"/>
    <property type="match status" value="1"/>
</dbReference>
<evidence type="ECO:0000259" key="3">
    <source>
        <dbReference type="PROSITE" id="PS50238"/>
    </source>
</evidence>
<dbReference type="AlphaFoldDB" id="A0A7S4DGR7"/>
<sequence length="634" mass="71490">MDQKQAVGDSFEKEHSRSLSNQEIGKDRGEFKGDKEELQKLRQRNEFLEDLVKKLRQEISGLKRKSDHSPSQRAEAKWHKTGPKTGLEVPSGQASTAASPTQQSPTARTQPFADLVYQWNVVRGQIDTGMRMTRRAFRFMERLSNLHKKFAGDLEKAAREEKHKASAIKPGDRMMSCRGAFYMVLNQCSQMATVHLQFADNINNTVIMPWTKFYEIGSSISESTSVAEKTHSKSLSTMFQNLRRSEKETQHLIDDLLKQAAKMNRPETLFHKRPKKENIERLQKKTIECMGKHKSVCESVSKQQKAYLETQMPNVLTQMQSIEEMRVTSFRKQILTYGKIIENFSDGYIKAAKDIESLGKVIHKDEDIVNFVSNCARNKELQLPDVQNKLTKTPEELAGDVATLSGKDVFNSSLNEIMESQKKMHPELKVPRIIIALTDAVERLGGYKVEGIFRVPASVKDLEQLKELMRKGDYKVNEGTSPHVPACLLKDFLRKLRDSLIPDAHYEKCVDLSKAGNTIEAKAFEGILSSLPSVNRAVIQHLVSMSTQIAEPENLKINKMTISNLAMVFSPSLLRNPSTDPLQMIQNIKHEVRFVDLLFHHLAGKPLATAPAAGTANIPADGSTVPKRHSAVML</sequence>
<dbReference type="GO" id="GO:0005737">
    <property type="term" value="C:cytoplasm"/>
    <property type="evidence" value="ECO:0007669"/>
    <property type="project" value="TreeGrafter"/>
</dbReference>
<dbReference type="Pfam" id="PF00620">
    <property type="entry name" value="RhoGAP"/>
    <property type="match status" value="1"/>
</dbReference>
<feature type="compositionally biased region" description="Basic and acidic residues" evidence="2">
    <location>
        <begin position="24"/>
        <end position="37"/>
    </location>
</feature>
<dbReference type="SUPFAM" id="SSF48350">
    <property type="entry name" value="GTPase activation domain, GAP"/>
    <property type="match status" value="1"/>
</dbReference>
<dbReference type="InterPro" id="IPR031160">
    <property type="entry name" value="F_BAR_dom"/>
</dbReference>
<evidence type="ECO:0000256" key="1">
    <source>
        <dbReference type="PROSITE-ProRule" id="PRU01077"/>
    </source>
</evidence>
<dbReference type="Gene3D" id="1.10.555.10">
    <property type="entry name" value="Rho GTPase activation protein"/>
    <property type="match status" value="1"/>
</dbReference>
<dbReference type="GO" id="GO:0007165">
    <property type="term" value="P:signal transduction"/>
    <property type="evidence" value="ECO:0007669"/>
    <property type="project" value="InterPro"/>
</dbReference>
<feature type="compositionally biased region" description="Polar residues" evidence="2">
    <location>
        <begin position="92"/>
        <end position="109"/>
    </location>
</feature>
<feature type="compositionally biased region" description="Basic and acidic residues" evidence="2">
    <location>
        <begin position="67"/>
        <end position="78"/>
    </location>
</feature>
<reference evidence="5" key="1">
    <citation type="submission" date="2021-01" db="EMBL/GenBank/DDBJ databases">
        <authorList>
            <person name="Corre E."/>
            <person name="Pelletier E."/>
            <person name="Niang G."/>
            <person name="Scheremetjew M."/>
            <person name="Finn R."/>
            <person name="Kale V."/>
            <person name="Holt S."/>
            <person name="Cochrane G."/>
            <person name="Meng A."/>
            <person name="Brown T."/>
            <person name="Cohen L."/>
        </authorList>
    </citation>
    <scope>NUCLEOTIDE SEQUENCE</scope>
    <source>
        <strain evidence="5">CCCM811</strain>
    </source>
</reference>
<gene>
    <name evidence="5" type="ORF">LGLO00237_LOCUS3526</name>
</gene>
<dbReference type="PROSITE" id="PS51741">
    <property type="entry name" value="F_BAR"/>
    <property type="match status" value="1"/>
</dbReference>
<feature type="domain" description="Rho-GAP" evidence="3">
    <location>
        <begin position="412"/>
        <end position="606"/>
    </location>
</feature>